<dbReference type="SUPFAM" id="SSF48452">
    <property type="entry name" value="TPR-like"/>
    <property type="match status" value="1"/>
</dbReference>
<dbReference type="RefSeq" id="WP_380204675.1">
    <property type="nucleotide sequence ID" value="NZ_JBHTEK010000001.1"/>
</dbReference>
<dbReference type="EMBL" id="JBHTEK010000001">
    <property type="protein sequence ID" value="MFC7669157.1"/>
    <property type="molecule type" value="Genomic_DNA"/>
</dbReference>
<name>A0ABW2U9S8_9BACT</name>
<gene>
    <name evidence="1" type="ORF">ACFQT0_18715</name>
</gene>
<evidence type="ECO:0000313" key="1">
    <source>
        <dbReference type="EMBL" id="MFC7669157.1"/>
    </source>
</evidence>
<protein>
    <submittedName>
        <fullName evidence="1">Uncharacterized protein</fullName>
    </submittedName>
</protein>
<dbReference type="Gene3D" id="1.25.40.10">
    <property type="entry name" value="Tetratricopeptide repeat domain"/>
    <property type="match status" value="1"/>
</dbReference>
<reference evidence="2" key="1">
    <citation type="journal article" date="2019" name="Int. J. Syst. Evol. Microbiol.">
        <title>The Global Catalogue of Microorganisms (GCM) 10K type strain sequencing project: providing services to taxonomists for standard genome sequencing and annotation.</title>
        <authorList>
            <consortium name="The Broad Institute Genomics Platform"/>
            <consortium name="The Broad Institute Genome Sequencing Center for Infectious Disease"/>
            <person name="Wu L."/>
            <person name="Ma J."/>
        </authorList>
    </citation>
    <scope>NUCLEOTIDE SEQUENCE [LARGE SCALE GENOMIC DNA]</scope>
    <source>
        <strain evidence="2">JCM 19635</strain>
    </source>
</reference>
<evidence type="ECO:0000313" key="2">
    <source>
        <dbReference type="Proteomes" id="UP001596513"/>
    </source>
</evidence>
<sequence>MEKELLALTTELAPARTNEYGRVDQAAAHGYLARLYLNAGVYTGTRSTPRLLKKPRR</sequence>
<dbReference type="InterPro" id="IPR011990">
    <property type="entry name" value="TPR-like_helical_dom_sf"/>
</dbReference>
<organism evidence="1 2">
    <name type="scientific">Hymenobacter humi</name>
    <dbReference type="NCBI Taxonomy" id="1411620"/>
    <lineage>
        <taxon>Bacteria</taxon>
        <taxon>Pseudomonadati</taxon>
        <taxon>Bacteroidota</taxon>
        <taxon>Cytophagia</taxon>
        <taxon>Cytophagales</taxon>
        <taxon>Hymenobacteraceae</taxon>
        <taxon>Hymenobacter</taxon>
    </lineage>
</organism>
<dbReference type="Gene3D" id="1.25.40.390">
    <property type="match status" value="1"/>
</dbReference>
<accession>A0ABW2U9S8</accession>
<dbReference type="Proteomes" id="UP001596513">
    <property type="component" value="Unassembled WGS sequence"/>
</dbReference>
<proteinExistence type="predicted"/>
<comment type="caution">
    <text evidence="1">The sequence shown here is derived from an EMBL/GenBank/DDBJ whole genome shotgun (WGS) entry which is preliminary data.</text>
</comment>
<keyword evidence="2" id="KW-1185">Reference proteome</keyword>